<evidence type="ECO:0000256" key="1">
    <source>
        <dbReference type="ARBA" id="ARBA00004196"/>
    </source>
</evidence>
<evidence type="ECO:0000313" key="3">
    <source>
        <dbReference type="EMBL" id="MBC8597386.1"/>
    </source>
</evidence>
<dbReference type="InterPro" id="IPR013378">
    <property type="entry name" value="InlB-like_B-rpt"/>
</dbReference>
<dbReference type="Proteomes" id="UP000647416">
    <property type="component" value="Unassembled WGS sequence"/>
</dbReference>
<dbReference type="EMBL" id="JACRTE010000026">
    <property type="protein sequence ID" value="MBC8597386.1"/>
    <property type="molecule type" value="Genomic_DNA"/>
</dbReference>
<dbReference type="GO" id="GO:0030313">
    <property type="term" value="C:cell envelope"/>
    <property type="evidence" value="ECO:0007669"/>
    <property type="project" value="UniProtKB-SubCell"/>
</dbReference>
<organism evidence="3 4">
    <name type="scientific">Qingrenia yutianensis</name>
    <dbReference type="NCBI Taxonomy" id="2763676"/>
    <lineage>
        <taxon>Bacteria</taxon>
        <taxon>Bacillati</taxon>
        <taxon>Bacillota</taxon>
        <taxon>Clostridia</taxon>
        <taxon>Eubacteriales</taxon>
        <taxon>Oscillospiraceae</taxon>
        <taxon>Qingrenia</taxon>
    </lineage>
</organism>
<dbReference type="RefSeq" id="WP_262432669.1">
    <property type="nucleotide sequence ID" value="NZ_JACRTE010000026.1"/>
</dbReference>
<dbReference type="AlphaFoldDB" id="A0A926F9V9"/>
<dbReference type="InterPro" id="IPR042229">
    <property type="entry name" value="Listeria/Bacterioides_rpt_sf"/>
</dbReference>
<dbReference type="Gene3D" id="2.60.40.4270">
    <property type="entry name" value="Listeria-Bacteroides repeat domain"/>
    <property type="match status" value="2"/>
</dbReference>
<feature type="signal peptide" evidence="2">
    <location>
        <begin position="1"/>
        <end position="23"/>
    </location>
</feature>
<keyword evidence="2" id="KW-0732">Signal</keyword>
<protein>
    <submittedName>
        <fullName evidence="3">InlB B-repeat-containing protein</fullName>
    </submittedName>
</protein>
<dbReference type="NCBIfam" id="TIGR02543">
    <property type="entry name" value="List_Bact_rpt"/>
    <property type="match status" value="1"/>
</dbReference>
<evidence type="ECO:0000313" key="4">
    <source>
        <dbReference type="Proteomes" id="UP000647416"/>
    </source>
</evidence>
<evidence type="ECO:0000256" key="2">
    <source>
        <dbReference type="SAM" id="SignalP"/>
    </source>
</evidence>
<sequence length="258" mass="29236">MKRTVFTGIMIMLILSTAVTAQAAHTHKYTKQNSKVYVCECGKEKPLYSLKGERVITLNCNGGSLYGGICKTDITEAVTEQNKIKLPLPYKSSDYQFEGWFTESGEKVSSDTEYYSDTTLYARWSLTGTRTLTFAAEDGSYIEPVIKPLGIAISLAEFIPTRYGYDFDGWYSDPQTKENRVTAFTFNDSDTVYAKWIPNGTVIYNTPAVQRVYATDDEILAFGNYIDEKTGVPVTAQWVKQNKRLNELMEIYNEKFCK</sequence>
<keyword evidence="4" id="KW-1185">Reference proteome</keyword>
<accession>A0A926F9V9</accession>
<proteinExistence type="predicted"/>
<feature type="chain" id="PRO_5037115117" evidence="2">
    <location>
        <begin position="24"/>
        <end position="258"/>
    </location>
</feature>
<comment type="caution">
    <text evidence="3">The sequence shown here is derived from an EMBL/GenBank/DDBJ whole genome shotgun (WGS) entry which is preliminary data.</text>
</comment>
<dbReference type="Pfam" id="PF09479">
    <property type="entry name" value="Flg_new"/>
    <property type="match status" value="2"/>
</dbReference>
<name>A0A926F9V9_9FIRM</name>
<comment type="subcellular location">
    <subcellularLocation>
        <location evidence="1">Cell envelope</location>
    </subcellularLocation>
</comment>
<reference evidence="3" key="1">
    <citation type="submission" date="2020-08" db="EMBL/GenBank/DDBJ databases">
        <title>Genome public.</title>
        <authorList>
            <person name="Liu C."/>
            <person name="Sun Q."/>
        </authorList>
    </citation>
    <scope>NUCLEOTIDE SEQUENCE</scope>
    <source>
        <strain evidence="3">NSJ-50</strain>
    </source>
</reference>
<gene>
    <name evidence="3" type="ORF">H8706_11010</name>
</gene>